<dbReference type="Pfam" id="PF13148">
    <property type="entry name" value="DUF3987"/>
    <property type="match status" value="2"/>
</dbReference>
<dbReference type="EMBL" id="WTYV01000002">
    <property type="protein sequence ID" value="MXO71743.1"/>
    <property type="molecule type" value="Genomic_DNA"/>
</dbReference>
<dbReference type="AlphaFoldDB" id="A0A844Z1G0"/>
<name>A0A844Z1G0_9SPHN</name>
<dbReference type="InterPro" id="IPR025048">
    <property type="entry name" value="DUF3987"/>
</dbReference>
<comment type="caution">
    <text evidence="2">The sequence shown here is derived from an EMBL/GenBank/DDBJ whole genome shotgun (WGS) entry which is preliminary data.</text>
</comment>
<proteinExistence type="predicted"/>
<feature type="domain" description="DNA primase/polymerase bifunctional N-terminal" evidence="1">
    <location>
        <begin position="38"/>
        <end position="195"/>
    </location>
</feature>
<evidence type="ECO:0000313" key="3">
    <source>
        <dbReference type="Proteomes" id="UP000466966"/>
    </source>
</evidence>
<reference evidence="2 3" key="1">
    <citation type="submission" date="2019-12" db="EMBL/GenBank/DDBJ databases">
        <title>Genomic-based taxomic classification of the family Erythrobacteraceae.</title>
        <authorList>
            <person name="Xu L."/>
        </authorList>
    </citation>
    <scope>NUCLEOTIDE SEQUENCE [LARGE SCALE GENOMIC DNA]</scope>
    <source>
        <strain evidence="2 3">M0322</strain>
    </source>
</reference>
<keyword evidence="3" id="KW-1185">Reference proteome</keyword>
<dbReference type="InterPro" id="IPR015330">
    <property type="entry name" value="DNA_primase/pol_bifunc_N"/>
</dbReference>
<dbReference type="CDD" id="cd04859">
    <property type="entry name" value="Prim_Pol"/>
    <property type="match status" value="1"/>
</dbReference>
<evidence type="ECO:0000259" key="1">
    <source>
        <dbReference type="SMART" id="SM00943"/>
    </source>
</evidence>
<dbReference type="Proteomes" id="UP000466966">
    <property type="component" value="Unassembled WGS sequence"/>
</dbReference>
<sequence>MPQLVVGPRGRAGTGARAICLRFRGRPHCMTNELLNAALGYAREGLPVFPCNPRTKRPLIEHGFKGATFDEATIRQWWTCWPNAMIGVPTGGASGVWVLDVDSPAEFEAACPVPIPATQRCDTHKGYHLYFAYDPAHPVRNAQRHPRNGWPIKTMPGAEVRGEGGYVIVPPSVHPEGTCYHWANDLRPASAPANLLTAIERGKAKDLGEPLPTLAVTAGGTAYGLAALVAECETVRRAGNGEQESALNEAALKLGGLVAGGELNRETARAELLAAGMAMPSYNSGDPWTLEAVEGKVERGLNDGARQPRKAPDPVAGLRGGVELVDTAQANDNPPCAGVVPLNLWRRYEAPEMPMDLLPPVIARFAKRTAWVMGVDPAGLAMAALTVCAGTISDAIKVQVKQYDTGWRESPRLWVGLVGTPSMKKTPILSAALKPLRKIDGNLARAYQEARAANDSLPAKERKEAPRLVQERRILSDTTVEAAQEIMRDSPRGLLSAQDELSGWFGAMDKYAPGKGAMADRSFWLQSYNGGVYTYNRIGRGSGYISNCSVCLLGGIQPEPLRAIANDTQDDGLIQRLIPVILRPGHVGHDEPLGEAQSDYDRLIERLDLMRPELTGGAIAGDGDGFARPLMFDDRARALRQELEEKHLELMRSLDGVSPKLAAHFGKYDGMFARLCVIWHCVEHADGLHPPREISFDTASRVARFMDDYMQPSAVAFYAGILGLSAGHDTLMAMASYIVAKGVAEVKARDLQSSSQSFRHVTADEFRVLCEKLEAFGWLEKADPVLKSNTPRWLVNPAVHAMFAEQGRQENERRAKAREAIDRALAG</sequence>
<dbReference type="Gene3D" id="3.30.720.160">
    <property type="entry name" value="Bifunctional DNA primase/polymerase, N-terminal"/>
    <property type="match status" value="1"/>
</dbReference>
<dbReference type="SUPFAM" id="SSF56747">
    <property type="entry name" value="Prim-pol domain"/>
    <property type="match status" value="1"/>
</dbReference>
<accession>A0A844Z1G0</accession>
<organism evidence="2 3">
    <name type="scientific">Alteraurantiacibacter buctensis</name>
    <dbReference type="NCBI Taxonomy" id="1503981"/>
    <lineage>
        <taxon>Bacteria</taxon>
        <taxon>Pseudomonadati</taxon>
        <taxon>Pseudomonadota</taxon>
        <taxon>Alphaproteobacteria</taxon>
        <taxon>Sphingomonadales</taxon>
        <taxon>Erythrobacteraceae</taxon>
        <taxon>Alteraurantiacibacter</taxon>
    </lineage>
</organism>
<gene>
    <name evidence="2" type="ORF">GRI99_08825</name>
</gene>
<dbReference type="Pfam" id="PF09250">
    <property type="entry name" value="Prim-Pol"/>
    <property type="match status" value="1"/>
</dbReference>
<dbReference type="SMART" id="SM00943">
    <property type="entry name" value="Prim-Pol"/>
    <property type="match status" value="1"/>
</dbReference>
<evidence type="ECO:0000313" key="2">
    <source>
        <dbReference type="EMBL" id="MXO71743.1"/>
    </source>
</evidence>
<protein>
    <submittedName>
        <fullName evidence="2">DUF3987 domain-containing protein</fullName>
    </submittedName>
</protein>